<feature type="transmembrane region" description="Helical" evidence="10">
    <location>
        <begin position="152"/>
        <end position="172"/>
    </location>
</feature>
<dbReference type="Gene3D" id="3.40.50.720">
    <property type="entry name" value="NAD(P)-binding Rossmann-like Domain"/>
    <property type="match status" value="1"/>
</dbReference>
<dbReference type="InterPro" id="IPR006036">
    <property type="entry name" value="K_uptake_TrkA"/>
</dbReference>
<keyword evidence="2" id="KW-0813">Transport</keyword>
<proteinExistence type="predicted"/>
<keyword evidence="13" id="KW-1185">Reference proteome</keyword>
<protein>
    <submittedName>
        <fullName evidence="12">Cation:proton antiporter</fullName>
    </submittedName>
</protein>
<feature type="transmembrane region" description="Helical" evidence="10">
    <location>
        <begin position="88"/>
        <end position="107"/>
    </location>
</feature>
<evidence type="ECO:0000256" key="4">
    <source>
        <dbReference type="ARBA" id="ARBA00022538"/>
    </source>
</evidence>
<evidence type="ECO:0000313" key="13">
    <source>
        <dbReference type="Proteomes" id="UP001595683"/>
    </source>
</evidence>
<accession>A0ABV7V6F5</accession>
<feature type="transmembrane region" description="Helical" evidence="10">
    <location>
        <begin position="297"/>
        <end position="321"/>
    </location>
</feature>
<dbReference type="InterPro" id="IPR006153">
    <property type="entry name" value="Cation/H_exchanger_TM"/>
</dbReference>
<comment type="caution">
    <text evidence="12">The sequence shown here is derived from an EMBL/GenBank/DDBJ whole genome shotgun (WGS) entry which is preliminary data.</text>
</comment>
<keyword evidence="7 10" id="KW-1133">Transmembrane helix</keyword>
<evidence type="ECO:0000256" key="6">
    <source>
        <dbReference type="ARBA" id="ARBA00022958"/>
    </source>
</evidence>
<feature type="transmembrane region" description="Helical" evidence="10">
    <location>
        <begin position="113"/>
        <end position="131"/>
    </location>
</feature>
<dbReference type="Proteomes" id="UP001595683">
    <property type="component" value="Unassembled WGS sequence"/>
</dbReference>
<evidence type="ECO:0000256" key="3">
    <source>
        <dbReference type="ARBA" id="ARBA00022449"/>
    </source>
</evidence>
<feature type="transmembrane region" description="Helical" evidence="10">
    <location>
        <begin position="271"/>
        <end position="290"/>
    </location>
</feature>
<comment type="subcellular location">
    <subcellularLocation>
        <location evidence="1">Membrane</location>
        <topology evidence="1">Multi-pass membrane protein</topology>
    </subcellularLocation>
</comment>
<evidence type="ECO:0000256" key="9">
    <source>
        <dbReference type="ARBA" id="ARBA00023136"/>
    </source>
</evidence>
<keyword evidence="3" id="KW-0050">Antiport</keyword>
<feature type="transmembrane region" description="Helical" evidence="10">
    <location>
        <begin position="58"/>
        <end position="76"/>
    </location>
</feature>
<dbReference type="PANTHER" id="PTHR46157">
    <property type="entry name" value="K(+) EFFLUX ANTIPORTER 3, CHLOROPLASTIC"/>
    <property type="match status" value="1"/>
</dbReference>
<sequence>MNQPPSMLHDGFLLLGFAMVFVLVFRRLGLGATLGYLLAGAVVGPQVLGLVGEAEQKLGIAELGITLLLFLVGLELNPARLWRMKRDILGLGLLQVVLCGAAITAVINFGTDFSLTAAIALGLPLALSSTAQVLPMLQASGRLRTPFGERTFAILLFQDLSIIPMITLIAAMSRNPADANGPPGWQLALYTVLAIVGLILAGRYLIRPLFRLIGNLGEREMFVVAALFTVMASAAVMEALGLSTALGAFIAGVMLADSPYRHELEADVEPFRSILLGLFFLAVGMMLDLHAIAERPLFVLAMALSLVAVKAAVIMGIGLAFRMSWRSALALGLLLSQGGEFGFVLFAQAQHAQLIAPEAASLFGAIVTLSMATTPFLMALTKPLRADPGKTKGAERQGPTGDAANALIVGYGRFGQTVAQMLNASGLSVTLIDTDVEMIDVAGGFGAKVYFGDGTRLDLLRQAGADEAALILFCMDGDQMDAAALDAVHQAFPQAAIFVRAFDRRAVVRLKDSPAKWVIREVMESAVKMARLALAETGVSEEIIARAEDMYRVRDKERLKIQFEGGDLRAARDRIITEPQAQES</sequence>
<dbReference type="PANTHER" id="PTHR46157:SF8">
    <property type="entry name" value="GLUTATHIONE-REGULATED POTASSIUM-EFFLUX SYSTEM PROTEIN"/>
    <property type="match status" value="1"/>
</dbReference>
<evidence type="ECO:0000256" key="1">
    <source>
        <dbReference type="ARBA" id="ARBA00004141"/>
    </source>
</evidence>
<dbReference type="Gene3D" id="1.20.1530.20">
    <property type="match status" value="1"/>
</dbReference>
<evidence type="ECO:0000259" key="11">
    <source>
        <dbReference type="PROSITE" id="PS51201"/>
    </source>
</evidence>
<dbReference type="Pfam" id="PF02254">
    <property type="entry name" value="TrkA_N"/>
    <property type="match status" value="1"/>
</dbReference>
<feature type="transmembrane region" description="Helical" evidence="10">
    <location>
        <begin position="12"/>
        <end position="38"/>
    </location>
</feature>
<dbReference type="InterPro" id="IPR003148">
    <property type="entry name" value="RCK_N"/>
</dbReference>
<feature type="transmembrane region" description="Helical" evidence="10">
    <location>
        <begin position="359"/>
        <end position="380"/>
    </location>
</feature>
<keyword evidence="6" id="KW-0630">Potassium</keyword>
<gene>
    <name evidence="12" type="ORF">ACFOOT_14615</name>
</gene>
<name>A0ABV7V6F5_9SPHN</name>
<keyword evidence="9 10" id="KW-0472">Membrane</keyword>
<dbReference type="Pfam" id="PF00999">
    <property type="entry name" value="Na_H_Exchanger"/>
    <property type="match status" value="1"/>
</dbReference>
<dbReference type="PROSITE" id="PS51201">
    <property type="entry name" value="RCK_N"/>
    <property type="match status" value="1"/>
</dbReference>
<feature type="transmembrane region" description="Helical" evidence="10">
    <location>
        <begin position="327"/>
        <end position="347"/>
    </location>
</feature>
<keyword evidence="4" id="KW-0633">Potassium transport</keyword>
<feature type="transmembrane region" description="Helical" evidence="10">
    <location>
        <begin position="184"/>
        <end position="201"/>
    </location>
</feature>
<dbReference type="InterPro" id="IPR036291">
    <property type="entry name" value="NAD(P)-bd_dom_sf"/>
</dbReference>
<evidence type="ECO:0000256" key="7">
    <source>
        <dbReference type="ARBA" id="ARBA00022989"/>
    </source>
</evidence>
<keyword evidence="5 10" id="KW-0812">Transmembrane</keyword>
<dbReference type="EMBL" id="JBHRYE010000022">
    <property type="protein sequence ID" value="MFC3672653.1"/>
    <property type="molecule type" value="Genomic_DNA"/>
</dbReference>
<evidence type="ECO:0000256" key="5">
    <source>
        <dbReference type="ARBA" id="ARBA00022692"/>
    </source>
</evidence>
<evidence type="ECO:0000313" key="12">
    <source>
        <dbReference type="EMBL" id="MFC3672653.1"/>
    </source>
</evidence>
<reference evidence="13" key="1">
    <citation type="journal article" date="2019" name="Int. J. Syst. Evol. Microbiol.">
        <title>The Global Catalogue of Microorganisms (GCM) 10K type strain sequencing project: providing services to taxonomists for standard genome sequencing and annotation.</title>
        <authorList>
            <consortium name="The Broad Institute Genomics Platform"/>
            <consortium name="The Broad Institute Genome Sequencing Center for Infectious Disease"/>
            <person name="Wu L."/>
            <person name="Ma J."/>
        </authorList>
    </citation>
    <scope>NUCLEOTIDE SEQUENCE [LARGE SCALE GENOMIC DNA]</scope>
    <source>
        <strain evidence="13">KCTC 42224</strain>
    </source>
</reference>
<organism evidence="12 13">
    <name type="scientific">Novosphingobium pokkalii</name>
    <dbReference type="NCBI Taxonomy" id="1770194"/>
    <lineage>
        <taxon>Bacteria</taxon>
        <taxon>Pseudomonadati</taxon>
        <taxon>Pseudomonadota</taxon>
        <taxon>Alphaproteobacteria</taxon>
        <taxon>Sphingomonadales</taxon>
        <taxon>Sphingomonadaceae</taxon>
        <taxon>Novosphingobium</taxon>
    </lineage>
</organism>
<keyword evidence="8" id="KW-0406">Ion transport</keyword>
<dbReference type="PRINTS" id="PR00335">
    <property type="entry name" value="KUPTAKETRKA"/>
</dbReference>
<dbReference type="SUPFAM" id="SSF51735">
    <property type="entry name" value="NAD(P)-binding Rossmann-fold domains"/>
    <property type="match status" value="1"/>
</dbReference>
<dbReference type="RefSeq" id="WP_191323402.1">
    <property type="nucleotide sequence ID" value="NZ_BMZP01000004.1"/>
</dbReference>
<evidence type="ECO:0000256" key="8">
    <source>
        <dbReference type="ARBA" id="ARBA00023065"/>
    </source>
</evidence>
<evidence type="ECO:0000256" key="2">
    <source>
        <dbReference type="ARBA" id="ARBA00022448"/>
    </source>
</evidence>
<feature type="transmembrane region" description="Helical" evidence="10">
    <location>
        <begin position="222"/>
        <end position="251"/>
    </location>
</feature>
<evidence type="ECO:0000256" key="10">
    <source>
        <dbReference type="SAM" id="Phobius"/>
    </source>
</evidence>
<dbReference type="InterPro" id="IPR038770">
    <property type="entry name" value="Na+/solute_symporter_sf"/>
</dbReference>
<feature type="domain" description="RCK N-terminal" evidence="11">
    <location>
        <begin position="403"/>
        <end position="524"/>
    </location>
</feature>